<name>A0A103XXK6_CYNCS</name>
<dbReference type="Proteomes" id="UP000243975">
    <property type="component" value="Unassembled WGS sequence"/>
</dbReference>
<evidence type="ECO:0000256" key="1">
    <source>
        <dbReference type="SAM" id="MobiDB-lite"/>
    </source>
</evidence>
<feature type="region of interest" description="Disordered" evidence="1">
    <location>
        <begin position="1"/>
        <end position="21"/>
    </location>
</feature>
<evidence type="ECO:0000313" key="3">
    <source>
        <dbReference type="Proteomes" id="UP000243975"/>
    </source>
</evidence>
<dbReference type="Gramene" id="KVH98717">
    <property type="protein sequence ID" value="KVH98717"/>
    <property type="gene ID" value="Ccrd_023057"/>
</dbReference>
<sequence>MKGRLKSPWSRRKRKHALTPQQWKSLFTPEGKLRDGVKFLKKVHSETFKHGNTHNTKGTYQTCGLKECNEQLSPEQLIELCSHFKQQTSKI</sequence>
<keyword evidence="3" id="KW-1185">Reference proteome</keyword>
<reference evidence="2 3" key="1">
    <citation type="journal article" date="2016" name="Sci. Rep.">
        <title>The genome sequence of the outbreeding globe artichoke constructed de novo incorporating a phase-aware low-pass sequencing strategy of F1 progeny.</title>
        <authorList>
            <person name="Scaglione D."/>
            <person name="Reyes-Chin-Wo S."/>
            <person name="Acquadro A."/>
            <person name="Froenicke L."/>
            <person name="Portis E."/>
            <person name="Beitel C."/>
            <person name="Tirone M."/>
            <person name="Mauro R."/>
            <person name="Lo Monaco A."/>
            <person name="Mauromicale G."/>
            <person name="Faccioli P."/>
            <person name="Cattivelli L."/>
            <person name="Rieseberg L."/>
            <person name="Michelmore R."/>
            <person name="Lanteri S."/>
        </authorList>
    </citation>
    <scope>NUCLEOTIDE SEQUENCE [LARGE SCALE GENOMIC DNA]</scope>
    <source>
        <strain evidence="2">2C</strain>
    </source>
</reference>
<evidence type="ECO:0000313" key="2">
    <source>
        <dbReference type="EMBL" id="KVH98717.1"/>
    </source>
</evidence>
<organism evidence="2 3">
    <name type="scientific">Cynara cardunculus var. scolymus</name>
    <name type="common">Globe artichoke</name>
    <name type="synonym">Cynara scolymus</name>
    <dbReference type="NCBI Taxonomy" id="59895"/>
    <lineage>
        <taxon>Eukaryota</taxon>
        <taxon>Viridiplantae</taxon>
        <taxon>Streptophyta</taxon>
        <taxon>Embryophyta</taxon>
        <taxon>Tracheophyta</taxon>
        <taxon>Spermatophyta</taxon>
        <taxon>Magnoliopsida</taxon>
        <taxon>eudicotyledons</taxon>
        <taxon>Gunneridae</taxon>
        <taxon>Pentapetalae</taxon>
        <taxon>asterids</taxon>
        <taxon>campanulids</taxon>
        <taxon>Asterales</taxon>
        <taxon>Asteraceae</taxon>
        <taxon>Carduoideae</taxon>
        <taxon>Cardueae</taxon>
        <taxon>Carduinae</taxon>
        <taxon>Cynara</taxon>
    </lineage>
</organism>
<gene>
    <name evidence="2" type="ORF">Ccrd_023057</name>
</gene>
<dbReference type="EMBL" id="LEKV01003760">
    <property type="protein sequence ID" value="KVH98717.1"/>
    <property type="molecule type" value="Genomic_DNA"/>
</dbReference>
<comment type="caution">
    <text evidence="2">The sequence shown here is derived from an EMBL/GenBank/DDBJ whole genome shotgun (WGS) entry which is preliminary data.</text>
</comment>
<feature type="compositionally biased region" description="Basic residues" evidence="1">
    <location>
        <begin position="1"/>
        <end position="17"/>
    </location>
</feature>
<dbReference type="AlphaFoldDB" id="A0A103XXK6"/>
<protein>
    <submittedName>
        <fullName evidence="2">Uncharacterized protein</fullName>
    </submittedName>
</protein>
<proteinExistence type="predicted"/>
<accession>A0A103XXK6</accession>
<dbReference type="STRING" id="59895.A0A103XXK6"/>